<comment type="caution">
    <text evidence="1">The sequence shown here is derived from an EMBL/GenBank/DDBJ whole genome shotgun (WGS) entry which is preliminary data.</text>
</comment>
<sequence>KQKCSDFDYILASLTGSASFLIGGETIHSAFCIPTFQERRASNVIEQEVTDDIVVENTTKSTATEKQKQKLSNS</sequence>
<gene>
    <name evidence="1" type="ORF">AFUS01_LOCUS1035</name>
</gene>
<accession>A0A8J2NJ06</accession>
<proteinExistence type="predicted"/>
<organism evidence="1 2">
    <name type="scientific">Allacma fusca</name>
    <dbReference type="NCBI Taxonomy" id="39272"/>
    <lineage>
        <taxon>Eukaryota</taxon>
        <taxon>Metazoa</taxon>
        <taxon>Ecdysozoa</taxon>
        <taxon>Arthropoda</taxon>
        <taxon>Hexapoda</taxon>
        <taxon>Collembola</taxon>
        <taxon>Symphypleona</taxon>
        <taxon>Sminthuridae</taxon>
        <taxon>Allacma</taxon>
    </lineage>
</organism>
<evidence type="ECO:0000313" key="1">
    <source>
        <dbReference type="EMBL" id="CAG7659005.1"/>
    </source>
</evidence>
<feature type="non-terminal residue" evidence="1">
    <location>
        <position position="1"/>
    </location>
</feature>
<dbReference type="EMBL" id="CAJVCH010005741">
    <property type="protein sequence ID" value="CAG7659005.1"/>
    <property type="molecule type" value="Genomic_DNA"/>
</dbReference>
<name>A0A8J2NJ06_9HEXA</name>
<dbReference type="AlphaFoldDB" id="A0A8J2NJ06"/>
<evidence type="ECO:0008006" key="3">
    <source>
        <dbReference type="Google" id="ProtNLM"/>
    </source>
</evidence>
<dbReference type="Proteomes" id="UP000708208">
    <property type="component" value="Unassembled WGS sequence"/>
</dbReference>
<evidence type="ECO:0000313" key="2">
    <source>
        <dbReference type="Proteomes" id="UP000708208"/>
    </source>
</evidence>
<protein>
    <recommendedName>
        <fullName evidence="3">ATP-dependent DNA helicase</fullName>
    </recommendedName>
</protein>
<keyword evidence="2" id="KW-1185">Reference proteome</keyword>
<reference evidence="1" key="1">
    <citation type="submission" date="2021-06" db="EMBL/GenBank/DDBJ databases">
        <authorList>
            <person name="Hodson N. C."/>
            <person name="Mongue J. A."/>
            <person name="Jaron S. K."/>
        </authorList>
    </citation>
    <scope>NUCLEOTIDE SEQUENCE</scope>
</reference>